<accession>A0A5A7P8D8</accession>
<reference evidence="3" key="1">
    <citation type="journal article" date="2019" name="Curr. Biol.">
        <title>Genome Sequence of Striga asiatica Provides Insight into the Evolution of Plant Parasitism.</title>
        <authorList>
            <person name="Yoshida S."/>
            <person name="Kim S."/>
            <person name="Wafula E.K."/>
            <person name="Tanskanen J."/>
            <person name="Kim Y.M."/>
            <person name="Honaas L."/>
            <person name="Yang Z."/>
            <person name="Spallek T."/>
            <person name="Conn C.E."/>
            <person name="Ichihashi Y."/>
            <person name="Cheong K."/>
            <person name="Cui S."/>
            <person name="Der J.P."/>
            <person name="Gundlach H."/>
            <person name="Jiao Y."/>
            <person name="Hori C."/>
            <person name="Ishida J.K."/>
            <person name="Kasahara H."/>
            <person name="Kiba T."/>
            <person name="Kim M.S."/>
            <person name="Koo N."/>
            <person name="Laohavisit A."/>
            <person name="Lee Y.H."/>
            <person name="Lumba S."/>
            <person name="McCourt P."/>
            <person name="Mortimer J.C."/>
            <person name="Mutuku J.M."/>
            <person name="Nomura T."/>
            <person name="Sasaki-Sekimoto Y."/>
            <person name="Seto Y."/>
            <person name="Wang Y."/>
            <person name="Wakatake T."/>
            <person name="Sakakibara H."/>
            <person name="Demura T."/>
            <person name="Yamaguchi S."/>
            <person name="Yoneyama K."/>
            <person name="Manabe R.I."/>
            <person name="Nelson D.C."/>
            <person name="Schulman A.H."/>
            <person name="Timko M.P."/>
            <person name="dePamphilis C.W."/>
            <person name="Choi D."/>
            <person name="Shirasu K."/>
        </authorList>
    </citation>
    <scope>NUCLEOTIDE SEQUENCE [LARGE SCALE GENOMIC DNA]</scope>
    <source>
        <strain evidence="3">cv. UVA1</strain>
    </source>
</reference>
<sequence length="187" mass="21588">MQNHIYRLRYMCEENSIGWSDSSHMLEVRDDVWKASLKCYIVRPPQLGRIHRSHVEVENKIEICGETGGPEHHLSSTQHCKSSALGKEKQGTERKNISDVEERFANLLTSFCDKTDNKFSELVTQIVVHHDDKELWKSVYDALNGILFFTIQLKLIVAKYLCKNTDEMDLLFQSERRCKVANGANDS</sequence>
<evidence type="ECO:0000313" key="3">
    <source>
        <dbReference type="Proteomes" id="UP000325081"/>
    </source>
</evidence>
<evidence type="ECO:0000256" key="1">
    <source>
        <dbReference type="SAM" id="MobiDB-lite"/>
    </source>
</evidence>
<organism evidence="2 3">
    <name type="scientific">Striga asiatica</name>
    <name type="common">Asiatic witchweed</name>
    <name type="synonym">Buchnera asiatica</name>
    <dbReference type="NCBI Taxonomy" id="4170"/>
    <lineage>
        <taxon>Eukaryota</taxon>
        <taxon>Viridiplantae</taxon>
        <taxon>Streptophyta</taxon>
        <taxon>Embryophyta</taxon>
        <taxon>Tracheophyta</taxon>
        <taxon>Spermatophyta</taxon>
        <taxon>Magnoliopsida</taxon>
        <taxon>eudicotyledons</taxon>
        <taxon>Gunneridae</taxon>
        <taxon>Pentapetalae</taxon>
        <taxon>asterids</taxon>
        <taxon>lamiids</taxon>
        <taxon>Lamiales</taxon>
        <taxon>Orobanchaceae</taxon>
        <taxon>Buchnereae</taxon>
        <taxon>Striga</taxon>
    </lineage>
</organism>
<dbReference type="EMBL" id="BKCP01003335">
    <property type="protein sequence ID" value="GER28982.1"/>
    <property type="molecule type" value="Genomic_DNA"/>
</dbReference>
<proteinExistence type="predicted"/>
<dbReference type="AlphaFoldDB" id="A0A5A7P8D8"/>
<dbReference type="Proteomes" id="UP000325081">
    <property type="component" value="Unassembled WGS sequence"/>
</dbReference>
<protein>
    <submittedName>
        <fullName evidence="2">TIFY domain/Divergent CCT motif family protein</fullName>
    </submittedName>
</protein>
<gene>
    <name evidence="2" type="ORF">STAS_04811</name>
</gene>
<comment type="caution">
    <text evidence="2">The sequence shown here is derived from an EMBL/GenBank/DDBJ whole genome shotgun (WGS) entry which is preliminary data.</text>
</comment>
<feature type="region of interest" description="Disordered" evidence="1">
    <location>
        <begin position="70"/>
        <end position="92"/>
    </location>
</feature>
<evidence type="ECO:0000313" key="2">
    <source>
        <dbReference type="EMBL" id="GER28982.1"/>
    </source>
</evidence>
<name>A0A5A7P8D8_STRAF</name>
<keyword evidence="3" id="KW-1185">Reference proteome</keyword>